<feature type="chain" id="PRO_5005189857" evidence="2">
    <location>
        <begin position="24"/>
        <end position="286"/>
    </location>
</feature>
<feature type="region of interest" description="Disordered" evidence="1">
    <location>
        <begin position="267"/>
        <end position="286"/>
    </location>
</feature>
<accession>A0A0G4G1T6</accession>
<keyword evidence="4" id="KW-1185">Reference proteome</keyword>
<feature type="compositionally biased region" description="Basic residues" evidence="1">
    <location>
        <begin position="277"/>
        <end position="286"/>
    </location>
</feature>
<keyword evidence="2" id="KW-0732">Signal</keyword>
<dbReference type="EMBL" id="CDMY01000548">
    <property type="protein sequence ID" value="CEM22006.1"/>
    <property type="molecule type" value="Genomic_DNA"/>
</dbReference>
<dbReference type="AlphaFoldDB" id="A0A0G4G1T6"/>
<protein>
    <submittedName>
        <fullName evidence="3">Uncharacterized protein</fullName>
    </submittedName>
</protein>
<evidence type="ECO:0000256" key="2">
    <source>
        <dbReference type="SAM" id="SignalP"/>
    </source>
</evidence>
<feature type="signal peptide" evidence="2">
    <location>
        <begin position="1"/>
        <end position="23"/>
    </location>
</feature>
<evidence type="ECO:0000313" key="4">
    <source>
        <dbReference type="Proteomes" id="UP000041254"/>
    </source>
</evidence>
<organism evidence="3 4">
    <name type="scientific">Vitrella brassicaformis (strain CCMP3155)</name>
    <dbReference type="NCBI Taxonomy" id="1169540"/>
    <lineage>
        <taxon>Eukaryota</taxon>
        <taxon>Sar</taxon>
        <taxon>Alveolata</taxon>
        <taxon>Colpodellida</taxon>
        <taxon>Vitrellaceae</taxon>
        <taxon>Vitrella</taxon>
    </lineage>
</organism>
<feature type="compositionally biased region" description="Low complexity" evidence="1">
    <location>
        <begin position="267"/>
        <end position="276"/>
    </location>
</feature>
<dbReference type="VEuPathDB" id="CryptoDB:Vbra_4507"/>
<sequence>MPHFPAFVLALLLLLQGVSRCQSEIHAQLAEASSQIHSRVEEILDTLLGFLSQTHDAKDDVPLMVHHALKKARLGKKAHDVFRDMGMAKVEFEIGEIKQTLWRAKDAPELPRLHFSPAGEGDEVEPCRVFELEPSRRELPGDFTEFWEINVPLEAAEKAGAIVVAINGFEGDPDMETFLDGGVFAGGSYILPDGDDEVYEDVVILPNIGKQLDIFIYPATDEDVDVAAAVFFIESGTSLNELCDFPVKVPLVLDLYTAAEPTTAAITDDAPATTTKAPKKKWAAPR</sequence>
<dbReference type="Proteomes" id="UP000041254">
    <property type="component" value="Unassembled WGS sequence"/>
</dbReference>
<name>A0A0G4G1T6_VITBC</name>
<dbReference type="InParanoid" id="A0A0G4G1T6"/>
<reference evidence="3 4" key="1">
    <citation type="submission" date="2014-11" db="EMBL/GenBank/DDBJ databases">
        <authorList>
            <person name="Zhu J."/>
            <person name="Qi W."/>
            <person name="Song R."/>
        </authorList>
    </citation>
    <scope>NUCLEOTIDE SEQUENCE [LARGE SCALE GENOMIC DNA]</scope>
</reference>
<evidence type="ECO:0000313" key="3">
    <source>
        <dbReference type="EMBL" id="CEM22006.1"/>
    </source>
</evidence>
<gene>
    <name evidence="3" type="ORF">Vbra_4507</name>
</gene>
<proteinExistence type="predicted"/>
<evidence type="ECO:0000256" key="1">
    <source>
        <dbReference type="SAM" id="MobiDB-lite"/>
    </source>
</evidence>